<evidence type="ECO:0000256" key="1">
    <source>
        <dbReference type="SAM" id="Phobius"/>
    </source>
</evidence>
<gene>
    <name evidence="2" type="ORF">BKA15_002707</name>
</gene>
<feature type="transmembrane region" description="Helical" evidence="1">
    <location>
        <begin position="87"/>
        <end position="110"/>
    </location>
</feature>
<name>A0A7Y9I761_9ACTN</name>
<dbReference type="AlphaFoldDB" id="A0A7Y9I761"/>
<protein>
    <submittedName>
        <fullName evidence="2">CHASE2 domain-containing sensor protein</fullName>
    </submittedName>
</protein>
<feature type="transmembrane region" description="Helical" evidence="1">
    <location>
        <begin position="61"/>
        <end position="81"/>
    </location>
</feature>
<keyword evidence="1" id="KW-0812">Transmembrane</keyword>
<accession>A0A7Y9I761</accession>
<feature type="transmembrane region" description="Helical" evidence="1">
    <location>
        <begin position="36"/>
        <end position="54"/>
    </location>
</feature>
<reference evidence="2 3" key="1">
    <citation type="submission" date="2020-07" db="EMBL/GenBank/DDBJ databases">
        <title>Sequencing the genomes of 1000 actinobacteria strains.</title>
        <authorList>
            <person name="Klenk H.-P."/>
        </authorList>
    </citation>
    <scope>NUCLEOTIDE SEQUENCE [LARGE SCALE GENOMIC DNA]</scope>
    <source>
        <strain evidence="2 3">DSM 22083</strain>
    </source>
</reference>
<dbReference type="EMBL" id="JACCBU010000001">
    <property type="protein sequence ID" value="NYE71378.1"/>
    <property type="molecule type" value="Genomic_DNA"/>
</dbReference>
<dbReference type="Proteomes" id="UP000569914">
    <property type="component" value="Unassembled WGS sequence"/>
</dbReference>
<comment type="caution">
    <text evidence="2">The sequence shown here is derived from an EMBL/GenBank/DDBJ whole genome shotgun (WGS) entry which is preliminary data.</text>
</comment>
<dbReference type="RefSeq" id="WP_179751479.1">
    <property type="nucleotide sequence ID" value="NZ_JACCBU010000001.1"/>
</dbReference>
<evidence type="ECO:0000313" key="2">
    <source>
        <dbReference type="EMBL" id="NYE71378.1"/>
    </source>
</evidence>
<proteinExistence type="predicted"/>
<sequence length="119" mass="12062">MSLAFRIGLILLAVLSAVDLAGPLLTDGETPPLEIALIGCALGVISIVLIIFAWRGSRAAAIGVVVTRVVSALTAVPAFLFPDIPPLPMILAGAMITLTVVGSALVLAGLRRPALAGAR</sequence>
<keyword evidence="1" id="KW-0472">Membrane</keyword>
<evidence type="ECO:0000313" key="3">
    <source>
        <dbReference type="Proteomes" id="UP000569914"/>
    </source>
</evidence>
<keyword evidence="3" id="KW-1185">Reference proteome</keyword>
<organism evidence="2 3">
    <name type="scientific">Microlunatus parietis</name>
    <dbReference type="NCBI Taxonomy" id="682979"/>
    <lineage>
        <taxon>Bacteria</taxon>
        <taxon>Bacillati</taxon>
        <taxon>Actinomycetota</taxon>
        <taxon>Actinomycetes</taxon>
        <taxon>Propionibacteriales</taxon>
        <taxon>Propionibacteriaceae</taxon>
        <taxon>Microlunatus</taxon>
    </lineage>
</organism>
<keyword evidence="1" id="KW-1133">Transmembrane helix</keyword>